<dbReference type="RefSeq" id="WP_164143289.1">
    <property type="nucleotide sequence ID" value="NZ_JAAGMB010000841.1"/>
</dbReference>
<protein>
    <recommendedName>
        <fullName evidence="5">Integral membrane protein</fullName>
    </recommendedName>
</protein>
<feature type="transmembrane region" description="Helical" evidence="2">
    <location>
        <begin position="24"/>
        <end position="44"/>
    </location>
</feature>
<keyword evidence="4" id="KW-1185">Reference proteome</keyword>
<comment type="caution">
    <text evidence="3">The sequence shown here is derived from an EMBL/GenBank/DDBJ whole genome shotgun (WGS) entry which is preliminary data.</text>
</comment>
<sequence length="215" mass="22047">MSAETPAAAGQFTRRRLQFRAWRGARPFWAGLFVALGGLPIAYFPYANLQIGHLTLAMSTTAGAGSLIIGVLLVVLGVSLWFQKHVRVFAGVAAILLALVSIPVSNLGGFLIGFLFSLVGGAMAVSWVPGEPPQAEPPLEDKGTDDAPRGAVPAADDTEFPGFRKPGVQEPGPAVPGPRGGMDDGEPSQAFAAPGAHDLSGTSPANGANGRHSAG</sequence>
<keyword evidence="2" id="KW-1133">Transmembrane helix</keyword>
<keyword evidence="2" id="KW-0812">Transmembrane</keyword>
<feature type="compositionally biased region" description="Basic and acidic residues" evidence="1">
    <location>
        <begin position="139"/>
        <end position="148"/>
    </location>
</feature>
<dbReference type="EMBL" id="JAAGMB010000841">
    <property type="protein sequence ID" value="NEB21818.1"/>
    <property type="molecule type" value="Genomic_DNA"/>
</dbReference>
<evidence type="ECO:0000313" key="4">
    <source>
        <dbReference type="Proteomes" id="UP000469545"/>
    </source>
</evidence>
<evidence type="ECO:0000313" key="3">
    <source>
        <dbReference type="EMBL" id="NEB21818.1"/>
    </source>
</evidence>
<evidence type="ECO:0008006" key="5">
    <source>
        <dbReference type="Google" id="ProtNLM"/>
    </source>
</evidence>
<feature type="transmembrane region" description="Helical" evidence="2">
    <location>
        <begin position="88"/>
        <end position="104"/>
    </location>
</feature>
<accession>A0A6N9UW34</accession>
<dbReference type="InterPro" id="IPR046096">
    <property type="entry name" value="DUF6114"/>
</dbReference>
<dbReference type="Proteomes" id="UP000469545">
    <property type="component" value="Unassembled WGS sequence"/>
</dbReference>
<reference evidence="3 4" key="1">
    <citation type="submission" date="2020-01" db="EMBL/GenBank/DDBJ databases">
        <title>Insect and environment-associated Actinomycetes.</title>
        <authorList>
            <person name="Currrie C."/>
            <person name="Chevrette M."/>
            <person name="Carlson C."/>
            <person name="Stubbendieck R."/>
            <person name="Wendt-Pienkowski E."/>
        </authorList>
    </citation>
    <scope>NUCLEOTIDE SEQUENCE [LARGE SCALE GENOMIC DNA]</scope>
    <source>
        <strain evidence="3 4">SID14172</strain>
    </source>
</reference>
<evidence type="ECO:0000256" key="1">
    <source>
        <dbReference type="SAM" id="MobiDB-lite"/>
    </source>
</evidence>
<name>A0A6N9UW34_9ACTN</name>
<evidence type="ECO:0000256" key="2">
    <source>
        <dbReference type="SAM" id="Phobius"/>
    </source>
</evidence>
<keyword evidence="2" id="KW-0472">Membrane</keyword>
<feature type="region of interest" description="Disordered" evidence="1">
    <location>
        <begin position="129"/>
        <end position="215"/>
    </location>
</feature>
<dbReference type="Pfam" id="PF19609">
    <property type="entry name" value="DUF6114"/>
    <property type="match status" value="1"/>
</dbReference>
<feature type="transmembrane region" description="Helical" evidence="2">
    <location>
        <begin position="56"/>
        <end position="81"/>
    </location>
</feature>
<organism evidence="3 4">
    <name type="scientific">Streptomyces coelicoflavus</name>
    <dbReference type="NCBI Taxonomy" id="285562"/>
    <lineage>
        <taxon>Bacteria</taxon>
        <taxon>Bacillati</taxon>
        <taxon>Actinomycetota</taxon>
        <taxon>Actinomycetes</taxon>
        <taxon>Kitasatosporales</taxon>
        <taxon>Streptomycetaceae</taxon>
        <taxon>Streptomyces</taxon>
    </lineage>
</organism>
<gene>
    <name evidence="3" type="ORF">G3I46_35885</name>
</gene>
<proteinExistence type="predicted"/>
<dbReference type="AlphaFoldDB" id="A0A6N9UW34"/>